<dbReference type="AlphaFoldDB" id="A0A7S7NMU9"/>
<dbReference type="Proteomes" id="UP000593892">
    <property type="component" value="Chromosome"/>
</dbReference>
<evidence type="ECO:0000313" key="3">
    <source>
        <dbReference type="Proteomes" id="UP000593892"/>
    </source>
</evidence>
<sequence>MRAPILMFALALAPLSAQLSAPSRTEIEAMERNFDQKLQRFSMDAPVEVLGLTRGLYLQGYGAAFTAEVNLVQTPGISPFRPTLSKEDIAKVRAAKLRRLPEIKNLMRDMLVTSAGSMDRVPMNERLVLGLFLFYNSWEDATGMPHRITMQAPRRGLLDVATNRQPRTALDSIIQVREE</sequence>
<gene>
    <name evidence="2" type="ORF">IRI77_27540</name>
</gene>
<feature type="signal peptide" evidence="1">
    <location>
        <begin position="1"/>
        <end position="19"/>
    </location>
</feature>
<evidence type="ECO:0000256" key="1">
    <source>
        <dbReference type="SAM" id="SignalP"/>
    </source>
</evidence>
<name>A0A7S7NMU9_PALFE</name>
<keyword evidence="3" id="KW-1185">Reference proteome</keyword>
<dbReference type="EMBL" id="CP063849">
    <property type="protein sequence ID" value="QOY86523.1"/>
    <property type="molecule type" value="Genomic_DNA"/>
</dbReference>
<accession>A0A7S7NMU9</accession>
<dbReference type="KEGG" id="pfer:IRI77_27540"/>
<proteinExistence type="predicted"/>
<reference evidence="2 3" key="1">
    <citation type="submission" date="2020-10" db="EMBL/GenBank/DDBJ databases">
        <title>Complete genome sequence of Paludibaculum fermentans P105T, a facultatively anaerobic acidobacterium capable of dissimilatory Fe(III) reduction.</title>
        <authorList>
            <person name="Dedysh S.N."/>
            <person name="Beletsky A.V."/>
            <person name="Kulichevskaya I.S."/>
            <person name="Mardanov A.V."/>
            <person name="Ravin N.V."/>
        </authorList>
    </citation>
    <scope>NUCLEOTIDE SEQUENCE [LARGE SCALE GENOMIC DNA]</scope>
    <source>
        <strain evidence="2 3">P105</strain>
    </source>
</reference>
<organism evidence="2 3">
    <name type="scientific">Paludibaculum fermentans</name>
    <dbReference type="NCBI Taxonomy" id="1473598"/>
    <lineage>
        <taxon>Bacteria</taxon>
        <taxon>Pseudomonadati</taxon>
        <taxon>Acidobacteriota</taxon>
        <taxon>Terriglobia</taxon>
        <taxon>Bryobacterales</taxon>
        <taxon>Bryobacteraceae</taxon>
        <taxon>Paludibaculum</taxon>
    </lineage>
</organism>
<dbReference type="RefSeq" id="WP_194448192.1">
    <property type="nucleotide sequence ID" value="NZ_CP063849.1"/>
</dbReference>
<feature type="chain" id="PRO_5032292115" evidence="1">
    <location>
        <begin position="20"/>
        <end position="179"/>
    </location>
</feature>
<protein>
    <submittedName>
        <fullName evidence="2">Uncharacterized protein</fullName>
    </submittedName>
</protein>
<keyword evidence="1" id="KW-0732">Signal</keyword>
<evidence type="ECO:0000313" key="2">
    <source>
        <dbReference type="EMBL" id="QOY86523.1"/>
    </source>
</evidence>